<evidence type="ECO:0000313" key="9">
    <source>
        <dbReference type="EMBL" id="CRL29591.1"/>
    </source>
</evidence>
<feature type="compositionally biased region" description="Polar residues" evidence="6">
    <location>
        <begin position="1212"/>
        <end position="1231"/>
    </location>
</feature>
<dbReference type="GO" id="GO:0005634">
    <property type="term" value="C:nucleus"/>
    <property type="evidence" value="ECO:0007669"/>
    <property type="project" value="TreeGrafter"/>
</dbReference>
<sequence>MQSPEKEKETSKNSVPEMLHSHFKLNDRHLTFGPNEGTQYMPQNTIYSMARSPGNDKSAFGGLNWPRIKKEFPDQSGHGIKAWDSCNPLTIKQEPNIKREPGIKMEPQEFNSTQQVEGRLIIDLTEDDDNSSAQKRPIPRAELWTAINKRQKTAMMPIEIIDHPVESLFVQDDDSPRSISSNTSDPLLELGEDNVSGFNEYEKQFQSLQSPSIEQQIEFEKRREKELQRRRKAKNDNLCNLTAQAEPEEGSEGNDSSRPALEEQSQSKDPQPKEQTQPELTKPVRVKRVVTRVSKSGIQKAKEIGLAQLLLKEGLRKRAKANEPESEPETERDEAPVVKGNRKKPRRPHTLLSKEEIQRIFKRDDGPKNGKDPLPPGFVSTEKNKQKAFREMIASIPVAEQAEARGDIAILNEATQTFNPSARSDGQGKWKVRGLLTPLMVNQVLAASWMYKRETSSSKPNGGLLCDVMGFGKTLSTLACIVNRKVPTEPEGPTLIVAPRSLIETWMSQIGQHCDREAAGTVIAHCSGARVKTNNLVHYLRQCNIVLTTYTDISSSYPNLKLPPELKTEADIEKWWNQEYDEKAGVFHQIHWHRIILDEAHIIRNRMTRTSIAVRSLSGNFKWALTGTPLHNSIDELYALFAFIDVPNSHPYEVFMHNFCDGTHYAKDRLINTLRAIIHRKTHESRHLGRPLIELKRFNLNKVKIEFYPAEKQIYSAIAEKFLEKVNATQMKKQRKCVLTMILKLQMFASHPLTAEDYLKRVCNFNNTLVTQLKGWVKDETSPGNPSPSSKIAKCCIAGKYRTGMPTALRSRTQSENLRPRPPGNCAKLVSKFEDKIRELLKQEAYYESDHRTWFCPGCEGLPTRAIITDCQHLYCEDCFDALLDEEGNTDGVARLCRKCIIPIRKAAFYGIYDDFDTPSVEGDGSSSLGSAGQKKRLVTPETSEAMEGQSKRHRTARGRDSTFSEWLLADGNLIEFDDESDDSEHENQDAAEDKNPDEDDVPCEEEVDEEQDWIAEFGKSMPGAKFDAITSQVKKWLEEDSTAKIVIFTQYVNSTKLLKYLCDDNGWKCSQITGRMANRSREIHLDNFWNDDETKIMIASIKTSGLGLDFSVANKCILVDLWWNEPVQDQAFFRLWRIGQQRDVECIILMVKGSIDDWMDMTQKRKAKQISEVMSQNVLMDRSTLKELLEMFGQVIDDPTKGFKVLPYKDATQSASNPARTRASKSTPKSTARAIATGKDIGSVPANRRR</sequence>
<accession>A0A0G4PTW3</accession>
<dbReference type="Proteomes" id="UP000053732">
    <property type="component" value="Unassembled WGS sequence"/>
</dbReference>
<dbReference type="AlphaFoldDB" id="A0A0G4PTW3"/>
<dbReference type="CDD" id="cd18008">
    <property type="entry name" value="DEXDc_SHPRH-like"/>
    <property type="match status" value="1"/>
</dbReference>
<dbReference type="CDD" id="cd18793">
    <property type="entry name" value="SF2_C_SNF"/>
    <property type="match status" value="1"/>
</dbReference>
<feature type="compositionally biased region" description="Basic and acidic residues" evidence="6">
    <location>
        <begin position="352"/>
        <end position="371"/>
    </location>
</feature>
<dbReference type="GO" id="GO:0008094">
    <property type="term" value="F:ATP-dependent activity, acting on DNA"/>
    <property type="evidence" value="ECO:0007669"/>
    <property type="project" value="TreeGrafter"/>
</dbReference>
<organism evidence="9 10">
    <name type="scientific">Penicillium camemberti (strain FM 013)</name>
    <dbReference type="NCBI Taxonomy" id="1429867"/>
    <lineage>
        <taxon>Eukaryota</taxon>
        <taxon>Fungi</taxon>
        <taxon>Dikarya</taxon>
        <taxon>Ascomycota</taxon>
        <taxon>Pezizomycotina</taxon>
        <taxon>Eurotiomycetes</taxon>
        <taxon>Eurotiomycetidae</taxon>
        <taxon>Eurotiales</taxon>
        <taxon>Aspergillaceae</taxon>
        <taxon>Penicillium</taxon>
    </lineage>
</organism>
<keyword evidence="3" id="KW-0378">Hydrolase</keyword>
<feature type="region of interest" description="Disordered" evidence="6">
    <location>
        <begin position="978"/>
        <end position="1004"/>
    </location>
</feature>
<dbReference type="GO" id="GO:0004386">
    <property type="term" value="F:helicase activity"/>
    <property type="evidence" value="ECO:0007669"/>
    <property type="project" value="UniProtKB-KW"/>
</dbReference>
<evidence type="ECO:0000259" key="8">
    <source>
        <dbReference type="PROSITE" id="PS51194"/>
    </source>
</evidence>
<dbReference type="GO" id="GO:0006281">
    <property type="term" value="P:DNA repair"/>
    <property type="evidence" value="ECO:0007669"/>
    <property type="project" value="TreeGrafter"/>
</dbReference>
<dbReference type="InterPro" id="IPR013083">
    <property type="entry name" value="Znf_RING/FYVE/PHD"/>
</dbReference>
<keyword evidence="2" id="KW-0547">Nucleotide-binding</keyword>
<name>A0A0G4PTW3_PENC3</name>
<dbReference type="InterPro" id="IPR027417">
    <property type="entry name" value="P-loop_NTPase"/>
</dbReference>
<dbReference type="Pfam" id="PF00271">
    <property type="entry name" value="Helicase_C"/>
    <property type="match status" value="1"/>
</dbReference>
<evidence type="ECO:0000256" key="6">
    <source>
        <dbReference type="SAM" id="MobiDB-lite"/>
    </source>
</evidence>
<dbReference type="InterPro" id="IPR050628">
    <property type="entry name" value="SNF2_RAD54_helicase_TF"/>
</dbReference>
<dbReference type="EMBL" id="HG793170">
    <property type="protein sequence ID" value="CRL29591.1"/>
    <property type="molecule type" value="Genomic_DNA"/>
</dbReference>
<feature type="domain" description="Helicase C-terminal" evidence="8">
    <location>
        <begin position="1033"/>
        <end position="1190"/>
    </location>
</feature>
<dbReference type="InterPro" id="IPR000330">
    <property type="entry name" value="SNF2_N"/>
</dbReference>
<dbReference type="PANTHER" id="PTHR45626:SF17">
    <property type="entry name" value="HELICASE-LIKE TRANSCRIPTION FACTOR"/>
    <property type="match status" value="1"/>
</dbReference>
<evidence type="ECO:0000313" key="10">
    <source>
        <dbReference type="Proteomes" id="UP000053732"/>
    </source>
</evidence>
<gene>
    <name evidence="9" type="ORF">PCAMFM013_S037g000078</name>
</gene>
<reference evidence="9 10" key="1">
    <citation type="journal article" date="2014" name="Nat. Commun.">
        <title>Multiple recent horizontal transfers of a large genomic region in cheese making fungi.</title>
        <authorList>
            <person name="Cheeseman K."/>
            <person name="Ropars J."/>
            <person name="Renault P."/>
            <person name="Dupont J."/>
            <person name="Gouzy J."/>
            <person name="Branca A."/>
            <person name="Abraham A.L."/>
            <person name="Ceppi M."/>
            <person name="Conseiller E."/>
            <person name="Debuchy R."/>
            <person name="Malagnac F."/>
            <person name="Goarin A."/>
            <person name="Silar P."/>
            <person name="Lacoste S."/>
            <person name="Sallet E."/>
            <person name="Bensimon A."/>
            <person name="Giraud T."/>
            <person name="Brygoo Y."/>
        </authorList>
    </citation>
    <scope>NUCLEOTIDE SEQUENCE [LARGE SCALE GENOMIC DNA]</scope>
    <source>
        <strain evidence="10">FM 013</strain>
    </source>
</reference>
<dbReference type="InterPro" id="IPR038718">
    <property type="entry name" value="SNF2-like_sf"/>
</dbReference>
<dbReference type="PROSITE" id="PS51194">
    <property type="entry name" value="HELICASE_CTER"/>
    <property type="match status" value="1"/>
</dbReference>
<dbReference type="PROSITE" id="PS51192">
    <property type="entry name" value="HELICASE_ATP_BIND_1"/>
    <property type="match status" value="1"/>
</dbReference>
<dbReference type="SMART" id="SM00490">
    <property type="entry name" value="HELICc"/>
    <property type="match status" value="1"/>
</dbReference>
<feature type="region of interest" description="Disordered" evidence="6">
    <location>
        <begin position="228"/>
        <end position="288"/>
    </location>
</feature>
<evidence type="ECO:0000256" key="1">
    <source>
        <dbReference type="ARBA" id="ARBA00007025"/>
    </source>
</evidence>
<dbReference type="Gene3D" id="3.40.50.10810">
    <property type="entry name" value="Tandem AAA-ATPase domain"/>
    <property type="match status" value="1"/>
</dbReference>
<dbReference type="SUPFAM" id="SSF52540">
    <property type="entry name" value="P-loop containing nucleoside triphosphate hydrolases"/>
    <property type="match status" value="2"/>
</dbReference>
<dbReference type="Pfam" id="PF00176">
    <property type="entry name" value="SNF2-rel_dom"/>
    <property type="match status" value="1"/>
</dbReference>
<dbReference type="GO" id="GO:0016787">
    <property type="term" value="F:hydrolase activity"/>
    <property type="evidence" value="ECO:0007669"/>
    <property type="project" value="UniProtKB-KW"/>
</dbReference>
<protein>
    <submittedName>
        <fullName evidence="9">SNF2-related</fullName>
    </submittedName>
</protein>
<dbReference type="SUPFAM" id="SSF57850">
    <property type="entry name" value="RING/U-box"/>
    <property type="match status" value="1"/>
</dbReference>
<comment type="similarity">
    <text evidence="1">Belongs to the SNF2/RAD54 helicase family.</text>
</comment>
<evidence type="ECO:0000256" key="4">
    <source>
        <dbReference type="ARBA" id="ARBA00022806"/>
    </source>
</evidence>
<dbReference type="InterPro" id="IPR001650">
    <property type="entry name" value="Helicase_C-like"/>
</dbReference>
<dbReference type="InterPro" id="IPR014001">
    <property type="entry name" value="Helicase_ATP-bd"/>
</dbReference>
<proteinExistence type="inferred from homology"/>
<dbReference type="Gene3D" id="3.40.50.300">
    <property type="entry name" value="P-loop containing nucleotide triphosphate hydrolases"/>
    <property type="match status" value="1"/>
</dbReference>
<feature type="compositionally biased region" description="Basic and acidic residues" evidence="6">
    <location>
        <begin position="986"/>
        <end position="995"/>
    </location>
</feature>
<keyword evidence="4" id="KW-0347">Helicase</keyword>
<evidence type="ECO:0000256" key="3">
    <source>
        <dbReference type="ARBA" id="ARBA00022801"/>
    </source>
</evidence>
<feature type="compositionally biased region" description="Polar residues" evidence="6">
    <location>
        <begin position="253"/>
        <end position="279"/>
    </location>
</feature>
<feature type="region of interest" description="Disordered" evidence="6">
    <location>
        <begin position="171"/>
        <end position="192"/>
    </location>
</feature>
<feature type="region of interest" description="Disordered" evidence="6">
    <location>
        <begin position="1212"/>
        <end position="1251"/>
    </location>
</feature>
<evidence type="ECO:0000259" key="7">
    <source>
        <dbReference type="PROSITE" id="PS51192"/>
    </source>
</evidence>
<keyword evidence="5" id="KW-0067">ATP-binding</keyword>
<feature type="region of interest" description="Disordered" evidence="6">
    <location>
        <begin position="922"/>
        <end position="960"/>
    </location>
</feature>
<dbReference type="STRING" id="1429867.A0A0G4PTW3"/>
<dbReference type="SMART" id="SM00487">
    <property type="entry name" value="DEXDc"/>
    <property type="match status" value="1"/>
</dbReference>
<keyword evidence="10" id="KW-1185">Reference proteome</keyword>
<feature type="domain" description="Helicase ATP-binding" evidence="7">
    <location>
        <begin position="454"/>
        <end position="647"/>
    </location>
</feature>
<feature type="compositionally biased region" description="Basic residues" evidence="6">
    <location>
        <begin position="340"/>
        <end position="349"/>
    </location>
</feature>
<dbReference type="PANTHER" id="PTHR45626">
    <property type="entry name" value="TRANSCRIPTION TERMINATION FACTOR 2-RELATED"/>
    <property type="match status" value="1"/>
</dbReference>
<evidence type="ECO:0000256" key="5">
    <source>
        <dbReference type="ARBA" id="ARBA00022840"/>
    </source>
</evidence>
<dbReference type="InterPro" id="IPR049730">
    <property type="entry name" value="SNF2/RAD54-like_C"/>
</dbReference>
<evidence type="ECO:0000256" key="2">
    <source>
        <dbReference type="ARBA" id="ARBA00022741"/>
    </source>
</evidence>
<dbReference type="GO" id="GO:0005524">
    <property type="term" value="F:ATP binding"/>
    <property type="evidence" value="ECO:0007669"/>
    <property type="project" value="UniProtKB-KW"/>
</dbReference>
<dbReference type="Gene3D" id="3.30.40.10">
    <property type="entry name" value="Zinc/RING finger domain, C3HC4 (zinc finger)"/>
    <property type="match status" value="1"/>
</dbReference>
<feature type="region of interest" description="Disordered" evidence="6">
    <location>
        <begin position="318"/>
        <end position="380"/>
    </location>
</feature>